<feature type="transmembrane region" description="Helical" evidence="5">
    <location>
        <begin position="340"/>
        <end position="364"/>
    </location>
</feature>
<protein>
    <submittedName>
        <fullName evidence="7">AAHS family benzoate transporter-like MFS transporter</fullName>
    </submittedName>
</protein>
<evidence type="ECO:0000256" key="4">
    <source>
        <dbReference type="ARBA" id="ARBA00023136"/>
    </source>
</evidence>
<proteinExistence type="predicted"/>
<dbReference type="PROSITE" id="PS51257">
    <property type="entry name" value="PROKAR_LIPOPROTEIN"/>
    <property type="match status" value="1"/>
</dbReference>
<dbReference type="GO" id="GO:0005886">
    <property type="term" value="C:plasma membrane"/>
    <property type="evidence" value="ECO:0007669"/>
    <property type="project" value="UniProtKB-SubCell"/>
</dbReference>
<dbReference type="InterPro" id="IPR036259">
    <property type="entry name" value="MFS_trans_sf"/>
</dbReference>
<accession>A0A853BAE3</accession>
<evidence type="ECO:0000259" key="6">
    <source>
        <dbReference type="PROSITE" id="PS50850"/>
    </source>
</evidence>
<dbReference type="Proteomes" id="UP000549616">
    <property type="component" value="Unassembled WGS sequence"/>
</dbReference>
<dbReference type="InterPro" id="IPR020846">
    <property type="entry name" value="MFS_dom"/>
</dbReference>
<comment type="subcellular location">
    <subcellularLocation>
        <location evidence="1">Cell membrane</location>
        <topology evidence="1">Multi-pass membrane protein</topology>
    </subcellularLocation>
</comment>
<dbReference type="RefSeq" id="WP_179776563.1">
    <property type="nucleotide sequence ID" value="NZ_JACCFK010000002.1"/>
</dbReference>
<evidence type="ECO:0000256" key="2">
    <source>
        <dbReference type="ARBA" id="ARBA00022692"/>
    </source>
</evidence>
<dbReference type="InterPro" id="IPR005829">
    <property type="entry name" value="Sugar_transporter_CS"/>
</dbReference>
<evidence type="ECO:0000313" key="7">
    <source>
        <dbReference type="EMBL" id="NYI92318.1"/>
    </source>
</evidence>
<feature type="transmembrane region" description="Helical" evidence="5">
    <location>
        <begin position="55"/>
        <end position="79"/>
    </location>
</feature>
<feature type="domain" description="Major facilitator superfamily (MFS) profile" evidence="6">
    <location>
        <begin position="19"/>
        <end position="431"/>
    </location>
</feature>
<dbReference type="PROSITE" id="PS00217">
    <property type="entry name" value="SUGAR_TRANSPORT_2"/>
    <property type="match status" value="1"/>
</dbReference>
<sequence>MSSLRSPSPTPSGRTPIGVVLLGLACLTLEGYDVVSYGAALPYLLADPSWHVTVAQASLLGSLTPVGMLVGAIGAGVLTDRIGRRNLILASVALFSTAMLASGLSPGVAVFAVGRVLVGLGVGGVLPSVAALVFEFSAPHRRSLNVALSFAGVSIGGALAAVVAATVVPVAGFRAEFLVGGLAALLVLPAALRWLPESLVYLRAVGRESQARRWIARLRLDPALAAAASSEPDDDGGRGRLTTVFSRRYAVTTALFCLVAFASLLVLFGIYTWLPQLMRSVGYETGSALTFLLVLNLGTAVGSPLLAWLADRTGPKPVLVVAFLLAVVGIVVLSTGLPLVLLYVAVVLAGIGTVGTQILLNVFVASRYPVRVRATAIGAALSVGRLGAILGPLYGGALLSAELPTAWLFYGFAAPALAGALLVALVPRGQSRTATSAVDPAAGRASR</sequence>
<keyword evidence="3 5" id="KW-1133">Transmembrane helix</keyword>
<dbReference type="GO" id="GO:0046943">
    <property type="term" value="F:carboxylic acid transmembrane transporter activity"/>
    <property type="evidence" value="ECO:0007669"/>
    <property type="project" value="TreeGrafter"/>
</dbReference>
<dbReference type="EMBL" id="JACCFK010000002">
    <property type="protein sequence ID" value="NYI92318.1"/>
    <property type="molecule type" value="Genomic_DNA"/>
</dbReference>
<feature type="transmembrane region" description="Helical" evidence="5">
    <location>
        <begin position="407"/>
        <end position="426"/>
    </location>
</feature>
<feature type="transmembrane region" description="Helical" evidence="5">
    <location>
        <begin position="249"/>
        <end position="274"/>
    </location>
</feature>
<feature type="transmembrane region" description="Helical" evidence="5">
    <location>
        <begin position="286"/>
        <end position="310"/>
    </location>
</feature>
<evidence type="ECO:0000256" key="1">
    <source>
        <dbReference type="ARBA" id="ARBA00004651"/>
    </source>
</evidence>
<reference evidence="7 8" key="1">
    <citation type="submission" date="2020-07" db="EMBL/GenBank/DDBJ databases">
        <title>Sequencing the genomes of 1000 actinobacteria strains.</title>
        <authorList>
            <person name="Klenk H.-P."/>
        </authorList>
    </citation>
    <scope>NUCLEOTIDE SEQUENCE [LARGE SCALE GENOMIC DNA]</scope>
    <source>
        <strain evidence="7 8">DSM 104006</strain>
    </source>
</reference>
<feature type="transmembrane region" description="Helical" evidence="5">
    <location>
        <begin position="110"/>
        <end position="134"/>
    </location>
</feature>
<comment type="caution">
    <text evidence="7">The sequence shown here is derived from an EMBL/GenBank/DDBJ whole genome shotgun (WGS) entry which is preliminary data.</text>
</comment>
<dbReference type="PANTHER" id="PTHR23508:SF10">
    <property type="entry name" value="CARBOXYLIC ACID TRANSPORTER PROTEIN HOMOLOG"/>
    <property type="match status" value="1"/>
</dbReference>
<evidence type="ECO:0000256" key="3">
    <source>
        <dbReference type="ARBA" id="ARBA00022989"/>
    </source>
</evidence>
<dbReference type="PANTHER" id="PTHR23508">
    <property type="entry name" value="CARBOXYLIC ACID TRANSPORTER PROTEIN HOMOLOG"/>
    <property type="match status" value="1"/>
</dbReference>
<dbReference type="Gene3D" id="1.20.1250.20">
    <property type="entry name" value="MFS general substrate transporter like domains"/>
    <property type="match status" value="1"/>
</dbReference>
<evidence type="ECO:0000256" key="5">
    <source>
        <dbReference type="SAM" id="Phobius"/>
    </source>
</evidence>
<name>A0A853BAE3_9PSEU</name>
<keyword evidence="8" id="KW-1185">Reference proteome</keyword>
<feature type="transmembrane region" description="Helical" evidence="5">
    <location>
        <begin position="86"/>
        <end position="104"/>
    </location>
</feature>
<keyword evidence="2 5" id="KW-0812">Transmembrane</keyword>
<feature type="transmembrane region" description="Helical" evidence="5">
    <location>
        <begin position="146"/>
        <end position="171"/>
    </location>
</feature>
<dbReference type="Pfam" id="PF07690">
    <property type="entry name" value="MFS_1"/>
    <property type="match status" value="1"/>
</dbReference>
<dbReference type="InterPro" id="IPR011701">
    <property type="entry name" value="MFS"/>
</dbReference>
<feature type="transmembrane region" description="Helical" evidence="5">
    <location>
        <begin position="376"/>
        <end position="395"/>
    </location>
</feature>
<dbReference type="SUPFAM" id="SSF103473">
    <property type="entry name" value="MFS general substrate transporter"/>
    <property type="match status" value="1"/>
</dbReference>
<feature type="transmembrane region" description="Helical" evidence="5">
    <location>
        <begin position="177"/>
        <end position="195"/>
    </location>
</feature>
<feature type="transmembrane region" description="Helical" evidence="5">
    <location>
        <begin position="317"/>
        <end position="334"/>
    </location>
</feature>
<gene>
    <name evidence="7" type="ORF">HNR02_005693</name>
</gene>
<evidence type="ECO:0000313" key="8">
    <source>
        <dbReference type="Proteomes" id="UP000549616"/>
    </source>
</evidence>
<dbReference type="AlphaFoldDB" id="A0A853BAE3"/>
<keyword evidence="4 5" id="KW-0472">Membrane</keyword>
<organism evidence="7 8">
    <name type="scientific">Amycolatopsis endophytica</name>
    <dbReference type="NCBI Taxonomy" id="860233"/>
    <lineage>
        <taxon>Bacteria</taxon>
        <taxon>Bacillati</taxon>
        <taxon>Actinomycetota</taxon>
        <taxon>Actinomycetes</taxon>
        <taxon>Pseudonocardiales</taxon>
        <taxon>Pseudonocardiaceae</taxon>
        <taxon>Amycolatopsis</taxon>
    </lineage>
</organism>
<dbReference type="PROSITE" id="PS50850">
    <property type="entry name" value="MFS"/>
    <property type="match status" value="1"/>
</dbReference>